<dbReference type="GO" id="GO:0009898">
    <property type="term" value="C:cytoplasmic side of plasma membrane"/>
    <property type="evidence" value="ECO:0007669"/>
    <property type="project" value="UniProtKB-UniRule"/>
</dbReference>
<keyword evidence="2 5" id="KW-0132">Cell division</keyword>
<reference evidence="8 9" key="1">
    <citation type="submission" date="2017-11" db="EMBL/GenBank/DDBJ databases">
        <title>Draft genome sequence of Rhizobiales bacterium SY3-13.</title>
        <authorList>
            <person name="Sun C."/>
        </authorList>
    </citation>
    <scope>NUCLEOTIDE SEQUENCE [LARGE SCALE GENOMIC DNA]</scope>
    <source>
        <strain evidence="8 9">SY3-13</strain>
    </source>
</reference>
<keyword evidence="3 5" id="KW-0472">Membrane</keyword>
<dbReference type="SUPFAM" id="SSF53067">
    <property type="entry name" value="Actin-like ATPase domain"/>
    <property type="match status" value="2"/>
</dbReference>
<dbReference type="GO" id="GO:0032153">
    <property type="term" value="C:cell division site"/>
    <property type="evidence" value="ECO:0007669"/>
    <property type="project" value="UniProtKB-UniRule"/>
</dbReference>
<comment type="subunit">
    <text evidence="5">Self-interacts. Interacts with FtsZ.</text>
</comment>
<comment type="similarity">
    <text evidence="5 6">Belongs to the FtsA/MreB family.</text>
</comment>
<dbReference type="Gene3D" id="3.30.420.40">
    <property type="match status" value="2"/>
</dbReference>
<name>A0A2M9G228_9PROT</name>
<dbReference type="HAMAP" id="MF_02033">
    <property type="entry name" value="FtsA"/>
    <property type="match status" value="1"/>
</dbReference>
<dbReference type="PANTHER" id="PTHR32432:SF4">
    <property type="entry name" value="CELL DIVISION PROTEIN FTSA"/>
    <property type="match status" value="1"/>
</dbReference>
<dbReference type="PANTHER" id="PTHR32432">
    <property type="entry name" value="CELL DIVISION PROTEIN FTSA-RELATED"/>
    <property type="match status" value="1"/>
</dbReference>
<evidence type="ECO:0000256" key="4">
    <source>
        <dbReference type="ARBA" id="ARBA00023306"/>
    </source>
</evidence>
<evidence type="ECO:0000259" key="7">
    <source>
        <dbReference type="SMART" id="SM00842"/>
    </source>
</evidence>
<accession>A0A2M9G228</accession>
<evidence type="ECO:0000256" key="5">
    <source>
        <dbReference type="HAMAP-Rule" id="MF_02033"/>
    </source>
</evidence>
<gene>
    <name evidence="5 8" type="primary">ftsA</name>
    <name evidence="8" type="ORF">CVT23_08305</name>
</gene>
<dbReference type="NCBIfam" id="TIGR01174">
    <property type="entry name" value="ftsA"/>
    <property type="match status" value="1"/>
</dbReference>
<feature type="domain" description="SHS2" evidence="7">
    <location>
        <begin position="9"/>
        <end position="194"/>
    </location>
</feature>
<keyword evidence="4 5" id="KW-0131">Cell cycle</keyword>
<evidence type="ECO:0000256" key="6">
    <source>
        <dbReference type="PIRNR" id="PIRNR003101"/>
    </source>
</evidence>
<evidence type="ECO:0000256" key="1">
    <source>
        <dbReference type="ARBA" id="ARBA00022475"/>
    </source>
</evidence>
<dbReference type="AlphaFoldDB" id="A0A2M9G228"/>
<comment type="caution">
    <text evidence="8">The sequence shown here is derived from an EMBL/GenBank/DDBJ whole genome shotgun (WGS) entry which is preliminary data.</text>
</comment>
<dbReference type="Proteomes" id="UP000229498">
    <property type="component" value="Unassembled WGS sequence"/>
</dbReference>
<dbReference type="Gene3D" id="3.30.1490.110">
    <property type="match status" value="1"/>
</dbReference>
<proteinExistence type="inferred from homology"/>
<keyword evidence="9" id="KW-1185">Reference proteome</keyword>
<comment type="function">
    <text evidence="5 6">Cell division protein that is involved in the assembly of the Z ring. May serve as a membrane anchor for the Z ring.</text>
</comment>
<evidence type="ECO:0000313" key="9">
    <source>
        <dbReference type="Proteomes" id="UP000229498"/>
    </source>
</evidence>
<organism evidence="8 9">
    <name type="scientific">Minwuia thermotolerans</name>
    <dbReference type="NCBI Taxonomy" id="2056226"/>
    <lineage>
        <taxon>Bacteria</taxon>
        <taxon>Pseudomonadati</taxon>
        <taxon>Pseudomonadota</taxon>
        <taxon>Alphaproteobacteria</taxon>
        <taxon>Minwuiales</taxon>
        <taxon>Minwuiaceae</taxon>
        <taxon>Minwuia</taxon>
    </lineage>
</organism>
<dbReference type="GO" id="GO:0043093">
    <property type="term" value="P:FtsZ-dependent cytokinesis"/>
    <property type="evidence" value="ECO:0007669"/>
    <property type="project" value="UniProtKB-UniRule"/>
</dbReference>
<comment type="subcellular location">
    <subcellularLocation>
        <location evidence="5">Cell membrane</location>
        <topology evidence="5">Peripheral membrane protein</topology>
        <orientation evidence="5">Cytoplasmic side</orientation>
    </subcellularLocation>
    <text evidence="5">Localizes to the Z ring in an FtsZ-dependent manner. Targeted to the membrane through a conserved C-terminal amphipathic helix.</text>
</comment>
<dbReference type="PIRSF" id="PIRSF003101">
    <property type="entry name" value="FtsA"/>
    <property type="match status" value="1"/>
</dbReference>
<keyword evidence="1 5" id="KW-1003">Cell membrane</keyword>
<protein>
    <recommendedName>
        <fullName evidence="5 6">Cell division protein FtsA</fullName>
    </recommendedName>
</protein>
<dbReference type="OrthoDB" id="9810567at2"/>
<dbReference type="InterPro" id="IPR050696">
    <property type="entry name" value="FtsA/MreB"/>
</dbReference>
<dbReference type="RefSeq" id="WP_109793050.1">
    <property type="nucleotide sequence ID" value="NZ_PHIG01000031.1"/>
</dbReference>
<dbReference type="InterPro" id="IPR043129">
    <property type="entry name" value="ATPase_NBD"/>
</dbReference>
<dbReference type="CDD" id="cd24048">
    <property type="entry name" value="ASKHA_NBD_FtsA"/>
    <property type="match status" value="1"/>
</dbReference>
<sequence>MASSRSHIIAALDVGSAKVACVVARPGEDGYRVLGAGTRRAHGLRKGVVTDMDAAEAAIRAAVDTAEKMAGIAIDEVFVVLSGGHPASHMVGVEVAAPDRPIGDHDVQRLLKQAGARSEPGERSVLHAIPVGFSLDGAGGIHDPRGMEGRRLGVDVHIVTAATSAQRNLDICIGRAHLTPVDLVAGAYAAGLGALTWDERDLGAVAVDIGAGVTKIGIFRDGHLIHVDSVPIGGAHVTNDIARILATSIDAAERLKTTRGGVFVGPHDDDETIPVPAIGDGWTESASSRMPLSLLIGVIRPRVEEILETVRERIESSGHAAMAGRKIVLTGGGSLLSGIDRLAHDILDKPVRIGRPQNVTGLPEAMLSPAYCALAGSLAFADRRLEARAQLAGGPTAQRRSGGLIRIGRWLRENF</sequence>
<dbReference type="InterPro" id="IPR003494">
    <property type="entry name" value="SHS2_FtsA"/>
</dbReference>
<evidence type="ECO:0000256" key="2">
    <source>
        <dbReference type="ARBA" id="ARBA00022618"/>
    </source>
</evidence>
<dbReference type="InterPro" id="IPR020823">
    <property type="entry name" value="Cell_div_FtsA"/>
</dbReference>
<dbReference type="Pfam" id="PF02491">
    <property type="entry name" value="SHS2_FTSA"/>
    <property type="match status" value="1"/>
</dbReference>
<evidence type="ECO:0000256" key="3">
    <source>
        <dbReference type="ARBA" id="ARBA00023136"/>
    </source>
</evidence>
<dbReference type="Pfam" id="PF14450">
    <property type="entry name" value="FtsA"/>
    <property type="match status" value="1"/>
</dbReference>
<dbReference type="EMBL" id="PHIG01000031">
    <property type="protein sequence ID" value="PJK29773.1"/>
    <property type="molecule type" value="Genomic_DNA"/>
</dbReference>
<dbReference type="SMART" id="SM00842">
    <property type="entry name" value="FtsA"/>
    <property type="match status" value="1"/>
</dbReference>
<evidence type="ECO:0000313" key="8">
    <source>
        <dbReference type="EMBL" id="PJK29773.1"/>
    </source>
</evidence>